<dbReference type="GO" id="GO:0031012">
    <property type="term" value="C:extracellular matrix"/>
    <property type="evidence" value="ECO:0007669"/>
    <property type="project" value="TreeGrafter"/>
</dbReference>
<protein>
    <recommendedName>
        <fullName evidence="2">Carbohydrate binding domain-containing protein</fullName>
    </recommendedName>
</protein>
<evidence type="ECO:0000313" key="4">
    <source>
        <dbReference type="Proteomes" id="UP000695562"/>
    </source>
</evidence>
<sequence>MKLILSIIVLLCCIATLKAEIEDQSICHGELAQLIYDEGLGDDCQDWSWSSTKDLANSEFAHNGEVSMSFYPKNYDGIYFALEDPIDPSLHSYVSMWIHGGKSGNQKINFKFTSNKTAVSDDYVTWGEDSIIGPNSTIIPRQWVNALIKLDSLEPGEYDGIQILTKEPNDQGKVFIDVIEVYKRCEKEKYTKDAPIEHCEGMGCLKVKVKPDPEVHWMERGVEFQQYEVSMKNLANSSITVLEFQGNWFKPRNITKDIWDAIPLEGGVFGLPPHVQNIFPGQSYTFGCVSAKGPVSFNITYMEFAE</sequence>
<evidence type="ECO:0000256" key="1">
    <source>
        <dbReference type="SAM" id="SignalP"/>
    </source>
</evidence>
<dbReference type="PANTHER" id="PTHR33239">
    <property type="entry name" value="CELLULOSE-BINDING DOMAIN-CONTAINING PROTEIN-RELATED"/>
    <property type="match status" value="1"/>
</dbReference>
<name>A0A8J4PKX5_9MYCE</name>
<dbReference type="GO" id="GO:0030246">
    <property type="term" value="F:carbohydrate binding"/>
    <property type="evidence" value="ECO:0007669"/>
    <property type="project" value="InterPro"/>
</dbReference>
<keyword evidence="4" id="KW-1185">Reference proteome</keyword>
<keyword evidence="1" id="KW-0732">Signal</keyword>
<dbReference type="OrthoDB" id="17643at2759"/>
<dbReference type="InterPro" id="IPR052879">
    <property type="entry name" value="Dd_Spore_Germination_Stalk"/>
</dbReference>
<organism evidence="3 4">
    <name type="scientific">Polysphondylium violaceum</name>
    <dbReference type="NCBI Taxonomy" id="133409"/>
    <lineage>
        <taxon>Eukaryota</taxon>
        <taxon>Amoebozoa</taxon>
        <taxon>Evosea</taxon>
        <taxon>Eumycetozoa</taxon>
        <taxon>Dictyostelia</taxon>
        <taxon>Dictyosteliales</taxon>
        <taxon>Dictyosteliaceae</taxon>
        <taxon>Polysphondylium</taxon>
    </lineage>
</organism>
<proteinExistence type="predicted"/>
<dbReference type="EMBL" id="AJWJ01000773">
    <property type="protein sequence ID" value="KAF2069009.1"/>
    <property type="molecule type" value="Genomic_DNA"/>
</dbReference>
<comment type="caution">
    <text evidence="3">The sequence shown here is derived from an EMBL/GenBank/DDBJ whole genome shotgun (WGS) entry which is preliminary data.</text>
</comment>
<dbReference type="Pfam" id="PF09478">
    <property type="entry name" value="CBM49"/>
    <property type="match status" value="1"/>
</dbReference>
<dbReference type="AlphaFoldDB" id="A0A8J4PKX5"/>
<dbReference type="InterPro" id="IPR019028">
    <property type="entry name" value="CBM_49"/>
</dbReference>
<dbReference type="GO" id="GO:0030198">
    <property type="term" value="P:extracellular matrix organization"/>
    <property type="evidence" value="ECO:0007669"/>
    <property type="project" value="TreeGrafter"/>
</dbReference>
<feature type="chain" id="PRO_5035269942" description="Carbohydrate binding domain-containing protein" evidence="1">
    <location>
        <begin position="20"/>
        <end position="306"/>
    </location>
</feature>
<dbReference type="SMART" id="SM01063">
    <property type="entry name" value="CBM49"/>
    <property type="match status" value="1"/>
</dbReference>
<evidence type="ECO:0000259" key="2">
    <source>
        <dbReference type="SMART" id="SM01063"/>
    </source>
</evidence>
<reference evidence="3" key="1">
    <citation type="submission" date="2020-01" db="EMBL/GenBank/DDBJ databases">
        <title>Development of genomics and gene disruption for Polysphondylium violaceum indicates a role for the polyketide synthase stlB in stalk morphogenesis.</title>
        <authorList>
            <person name="Narita B."/>
            <person name="Kawabe Y."/>
            <person name="Kin K."/>
            <person name="Saito T."/>
            <person name="Gibbs R."/>
            <person name="Kuspa A."/>
            <person name="Muzny D."/>
            <person name="Queller D."/>
            <person name="Richards S."/>
            <person name="Strassman J."/>
            <person name="Sucgang R."/>
            <person name="Worley K."/>
            <person name="Schaap P."/>
        </authorList>
    </citation>
    <scope>NUCLEOTIDE SEQUENCE</scope>
    <source>
        <strain evidence="3">QSvi11</strain>
    </source>
</reference>
<feature type="domain" description="Carbohydrate binding" evidence="2">
    <location>
        <begin position="207"/>
        <end position="291"/>
    </location>
</feature>
<gene>
    <name evidence="3" type="ORF">CYY_009672</name>
</gene>
<dbReference type="Proteomes" id="UP000695562">
    <property type="component" value="Unassembled WGS sequence"/>
</dbReference>
<feature type="signal peptide" evidence="1">
    <location>
        <begin position="1"/>
        <end position="19"/>
    </location>
</feature>
<accession>A0A8J4PKX5</accession>
<dbReference type="GO" id="GO:0005201">
    <property type="term" value="F:extracellular matrix structural constituent"/>
    <property type="evidence" value="ECO:0007669"/>
    <property type="project" value="TreeGrafter"/>
</dbReference>
<evidence type="ECO:0000313" key="3">
    <source>
        <dbReference type="EMBL" id="KAF2069009.1"/>
    </source>
</evidence>
<dbReference type="Gene3D" id="2.60.120.430">
    <property type="entry name" value="Galactose-binding lectin"/>
    <property type="match status" value="1"/>
</dbReference>